<evidence type="ECO:0000313" key="4">
    <source>
        <dbReference type="Proteomes" id="UP000199415"/>
    </source>
</evidence>
<evidence type="ECO:0000256" key="1">
    <source>
        <dbReference type="ARBA" id="ARBA00022729"/>
    </source>
</evidence>
<dbReference type="Proteomes" id="UP000199415">
    <property type="component" value="Unassembled WGS sequence"/>
</dbReference>
<dbReference type="InterPro" id="IPR006059">
    <property type="entry name" value="SBP"/>
</dbReference>
<protein>
    <submittedName>
        <fullName evidence="3">Putative spermidine/putrescine transport system substrate-binding protein</fullName>
    </submittedName>
</protein>
<dbReference type="CDD" id="cd13589">
    <property type="entry name" value="PBP2_polyamine_RpCGA009"/>
    <property type="match status" value="1"/>
</dbReference>
<accession>A0A1G7SSU1</accession>
<organism evidence="3 4">
    <name type="scientific">Limimonas halophila</name>
    <dbReference type="NCBI Taxonomy" id="1082479"/>
    <lineage>
        <taxon>Bacteria</taxon>
        <taxon>Pseudomonadati</taxon>
        <taxon>Pseudomonadota</taxon>
        <taxon>Alphaproteobacteria</taxon>
        <taxon>Rhodospirillales</taxon>
        <taxon>Rhodovibrionaceae</taxon>
        <taxon>Limimonas</taxon>
    </lineage>
</organism>
<dbReference type="RefSeq" id="WP_218119178.1">
    <property type="nucleotide sequence ID" value="NZ_FNCE01000007.1"/>
</dbReference>
<sequence length="375" mass="41696">MRALQRRTMGVCCAAAMALAGTSAAAHPDVLNIVSWGGVYTASQMEAYVNPYRNRTDQPIQVDRYTGGLEEIRNQVTANNVKWDVVDMGLSNAVRGCEEGLLMEIDHGKLPAGRDGSSPQEDFLEGMLPDCAVGQNVFSNVVAYDTRDFPDNAPDSVEDFFDTRTYPGDRGMRNNPRGNLELALLADGVEPDRVYEVLSTEDGLDRAFDKLRSIAPSITWWDGAEDPQLLLERNQVSMTTGYNARVQAAIDDRDQPFEIIWDGQTYNYELWTIVKGTPHKQAAMDFVKFASKPDRQAAQANAIAYGPARKSAMSLVKDSMRPKLPTAEKNLQNALRIDHEWWADNQDRLDERFSAFVQEAKEMGGSDTFGVGTPR</sequence>
<gene>
    <name evidence="3" type="ORF">SAMN05216241_107138</name>
</gene>
<keyword evidence="4" id="KW-1185">Reference proteome</keyword>
<evidence type="ECO:0000256" key="2">
    <source>
        <dbReference type="SAM" id="SignalP"/>
    </source>
</evidence>
<dbReference type="Pfam" id="PF13416">
    <property type="entry name" value="SBP_bac_8"/>
    <property type="match status" value="1"/>
</dbReference>
<reference evidence="3 4" key="1">
    <citation type="submission" date="2016-10" db="EMBL/GenBank/DDBJ databases">
        <authorList>
            <person name="de Groot N.N."/>
        </authorList>
    </citation>
    <scope>NUCLEOTIDE SEQUENCE [LARGE SCALE GENOMIC DNA]</scope>
    <source>
        <strain evidence="3 4">DSM 25584</strain>
    </source>
</reference>
<feature type="signal peptide" evidence="2">
    <location>
        <begin position="1"/>
        <end position="25"/>
    </location>
</feature>
<dbReference type="STRING" id="1082479.SAMN05216241_107138"/>
<dbReference type="Gene3D" id="3.40.190.10">
    <property type="entry name" value="Periplasmic binding protein-like II"/>
    <property type="match status" value="2"/>
</dbReference>
<dbReference type="PANTHER" id="PTHR30222:SF2">
    <property type="entry name" value="ABC TRANSPORTER SUBSTRATE-BINDING PROTEIN"/>
    <property type="match status" value="1"/>
</dbReference>
<feature type="chain" id="PRO_5011666699" evidence="2">
    <location>
        <begin position="26"/>
        <end position="375"/>
    </location>
</feature>
<evidence type="ECO:0000313" key="3">
    <source>
        <dbReference type="EMBL" id="SDG26135.1"/>
    </source>
</evidence>
<dbReference type="SUPFAM" id="SSF53850">
    <property type="entry name" value="Periplasmic binding protein-like II"/>
    <property type="match status" value="1"/>
</dbReference>
<dbReference type="AlphaFoldDB" id="A0A1G7SSU1"/>
<dbReference type="PANTHER" id="PTHR30222">
    <property type="entry name" value="SPERMIDINE/PUTRESCINE-BINDING PERIPLASMIC PROTEIN"/>
    <property type="match status" value="1"/>
</dbReference>
<name>A0A1G7SSU1_9PROT</name>
<dbReference type="EMBL" id="FNCE01000007">
    <property type="protein sequence ID" value="SDG26135.1"/>
    <property type="molecule type" value="Genomic_DNA"/>
</dbReference>
<keyword evidence="1 2" id="KW-0732">Signal</keyword>
<proteinExistence type="predicted"/>